<dbReference type="GeneID" id="83177040"/>
<protein>
    <recommendedName>
        <fullName evidence="3">Transcription factor domain-containing protein</fullName>
    </recommendedName>
</protein>
<dbReference type="OrthoDB" id="4216928at2759"/>
<keyword evidence="2" id="KW-1185">Reference proteome</keyword>
<name>A0A9W9NAG0_9EURO</name>
<evidence type="ECO:0000313" key="1">
    <source>
        <dbReference type="EMBL" id="KAJ5216270.1"/>
    </source>
</evidence>
<proteinExistence type="predicted"/>
<feature type="non-terminal residue" evidence="1">
    <location>
        <position position="1"/>
    </location>
</feature>
<dbReference type="AlphaFoldDB" id="A0A9W9NAG0"/>
<accession>A0A9W9NAG0</accession>
<evidence type="ECO:0000313" key="2">
    <source>
        <dbReference type="Proteomes" id="UP001150904"/>
    </source>
</evidence>
<dbReference type="Proteomes" id="UP001150904">
    <property type="component" value="Unassembled WGS sequence"/>
</dbReference>
<sequence length="293" mass="33571">HIDDGQPRYPPHYLPRSQVLGIHDDLASLPNQSLPNRELVESRTRPLRPLPDIVATHLQFAIDVLKETPRMMVLQNQTPWCHPSLYKRNMPRAMQDAYACCSLYMSKTEINAPVIMSLFDDRTRDLLSSSEPTTTREILARTHALILYQIMRLFDSDIRSQARAEALFTTLEASVVALMRNIYVPGLTGPAELLPLSMNSIIEFWESWVLQESARRTVLLTYYFIQIYKLLQGKVPVQCDGKLGIYQDHAWYMSAHLWNAQSAFDFAVAWAEREHFVVHNLDFFFGAAQCAAG</sequence>
<organism evidence="1 2">
    <name type="scientific">Penicillium cinerascens</name>
    <dbReference type="NCBI Taxonomy" id="70096"/>
    <lineage>
        <taxon>Eukaryota</taxon>
        <taxon>Fungi</taxon>
        <taxon>Dikarya</taxon>
        <taxon>Ascomycota</taxon>
        <taxon>Pezizomycotina</taxon>
        <taxon>Eurotiomycetes</taxon>
        <taxon>Eurotiomycetidae</taxon>
        <taxon>Eurotiales</taxon>
        <taxon>Aspergillaceae</taxon>
        <taxon>Penicillium</taxon>
    </lineage>
</organism>
<reference evidence="1" key="2">
    <citation type="journal article" date="2023" name="IMA Fungus">
        <title>Comparative genomic study of the Penicillium genus elucidates a diverse pangenome and 15 lateral gene transfer events.</title>
        <authorList>
            <person name="Petersen C."/>
            <person name="Sorensen T."/>
            <person name="Nielsen M.R."/>
            <person name="Sondergaard T.E."/>
            <person name="Sorensen J.L."/>
            <person name="Fitzpatrick D.A."/>
            <person name="Frisvad J.C."/>
            <person name="Nielsen K.L."/>
        </authorList>
    </citation>
    <scope>NUCLEOTIDE SEQUENCE</scope>
    <source>
        <strain evidence="1">IBT 15544</strain>
    </source>
</reference>
<comment type="caution">
    <text evidence="1">The sequence shown here is derived from an EMBL/GenBank/DDBJ whole genome shotgun (WGS) entry which is preliminary data.</text>
</comment>
<evidence type="ECO:0008006" key="3">
    <source>
        <dbReference type="Google" id="ProtNLM"/>
    </source>
</evidence>
<dbReference type="EMBL" id="JAPQKR010000005">
    <property type="protein sequence ID" value="KAJ5216270.1"/>
    <property type="molecule type" value="Genomic_DNA"/>
</dbReference>
<dbReference type="RefSeq" id="XP_058312083.1">
    <property type="nucleotide sequence ID" value="XM_058449739.1"/>
</dbReference>
<reference evidence="1" key="1">
    <citation type="submission" date="2022-12" db="EMBL/GenBank/DDBJ databases">
        <authorList>
            <person name="Petersen C."/>
        </authorList>
    </citation>
    <scope>NUCLEOTIDE SEQUENCE</scope>
    <source>
        <strain evidence="1">IBT 15544</strain>
    </source>
</reference>
<gene>
    <name evidence="1" type="ORF">N7498_002677</name>
</gene>